<protein>
    <submittedName>
        <fullName evidence="5">GntR family transcriptional regulator</fullName>
    </submittedName>
</protein>
<dbReference type="Gene3D" id="3.40.1410.10">
    <property type="entry name" value="Chorismate lyase-like"/>
    <property type="match status" value="1"/>
</dbReference>
<keyword evidence="1" id="KW-0805">Transcription regulation</keyword>
<dbReference type="SMART" id="SM00866">
    <property type="entry name" value="UTRA"/>
    <property type="match status" value="1"/>
</dbReference>
<evidence type="ECO:0000313" key="6">
    <source>
        <dbReference type="Proteomes" id="UP001059773"/>
    </source>
</evidence>
<keyword evidence="2" id="KW-0238">DNA-binding</keyword>
<evidence type="ECO:0000256" key="3">
    <source>
        <dbReference type="ARBA" id="ARBA00023163"/>
    </source>
</evidence>
<gene>
    <name evidence="5" type="ORF">NP439_05810</name>
</gene>
<evidence type="ECO:0000256" key="1">
    <source>
        <dbReference type="ARBA" id="ARBA00023015"/>
    </source>
</evidence>
<evidence type="ECO:0000313" key="5">
    <source>
        <dbReference type="EMBL" id="UUI04189.1"/>
    </source>
</evidence>
<dbReference type="PANTHER" id="PTHR44846:SF1">
    <property type="entry name" value="MANNOSYL-D-GLYCERATE TRANSPORT_METABOLISM SYSTEM REPRESSOR MNGR-RELATED"/>
    <property type="match status" value="1"/>
</dbReference>
<dbReference type="PROSITE" id="PS50949">
    <property type="entry name" value="HTH_GNTR"/>
    <property type="match status" value="1"/>
</dbReference>
<accession>A0ABY5JWN2</accession>
<dbReference type="Pfam" id="PF07702">
    <property type="entry name" value="UTRA"/>
    <property type="match status" value="1"/>
</dbReference>
<keyword evidence="3" id="KW-0804">Transcription</keyword>
<dbReference type="InterPro" id="IPR050679">
    <property type="entry name" value="Bact_HTH_transcr_reg"/>
</dbReference>
<dbReference type="SMART" id="SM00345">
    <property type="entry name" value="HTH_GNTR"/>
    <property type="match status" value="1"/>
</dbReference>
<dbReference type="SUPFAM" id="SSF46785">
    <property type="entry name" value="Winged helix' DNA-binding domain"/>
    <property type="match status" value="1"/>
</dbReference>
<evidence type="ECO:0000256" key="2">
    <source>
        <dbReference type="ARBA" id="ARBA00023125"/>
    </source>
</evidence>
<dbReference type="PANTHER" id="PTHR44846">
    <property type="entry name" value="MANNOSYL-D-GLYCERATE TRANSPORT/METABOLISM SYSTEM REPRESSOR MNGR-RELATED"/>
    <property type="match status" value="1"/>
</dbReference>
<dbReference type="SUPFAM" id="SSF64288">
    <property type="entry name" value="Chorismate lyase-like"/>
    <property type="match status" value="1"/>
</dbReference>
<organism evidence="5 6">
    <name type="scientific">Oceanobacillus jeddahense</name>
    <dbReference type="NCBI Taxonomy" id="1462527"/>
    <lineage>
        <taxon>Bacteria</taxon>
        <taxon>Bacillati</taxon>
        <taxon>Bacillota</taxon>
        <taxon>Bacilli</taxon>
        <taxon>Bacillales</taxon>
        <taxon>Bacillaceae</taxon>
        <taxon>Oceanobacillus</taxon>
    </lineage>
</organism>
<keyword evidence="6" id="KW-1185">Reference proteome</keyword>
<dbReference type="InterPro" id="IPR011663">
    <property type="entry name" value="UTRA"/>
</dbReference>
<feature type="domain" description="HTH gntR-type" evidence="4">
    <location>
        <begin position="9"/>
        <end position="77"/>
    </location>
</feature>
<dbReference type="EMBL" id="CP101914">
    <property type="protein sequence ID" value="UUI04189.1"/>
    <property type="molecule type" value="Genomic_DNA"/>
</dbReference>
<dbReference type="Gene3D" id="1.10.10.10">
    <property type="entry name" value="Winged helix-like DNA-binding domain superfamily/Winged helix DNA-binding domain"/>
    <property type="match status" value="1"/>
</dbReference>
<reference evidence="5" key="1">
    <citation type="submission" date="2022-07" db="EMBL/GenBank/DDBJ databases">
        <title>FELIX.</title>
        <authorList>
            <person name="Wan K.H."/>
            <person name="Park S."/>
            <person name="Lawrence Q."/>
            <person name="Eichenberger J.P."/>
            <person name="Booth B.W."/>
            <person name="Piaggio A.J."/>
            <person name="Chandler J.C."/>
            <person name="Franklin A.B."/>
            <person name="Celniker S.E."/>
        </authorList>
    </citation>
    <scope>NUCLEOTIDE SEQUENCE</scope>
    <source>
        <strain evidence="5">QA-1986 374</strain>
    </source>
</reference>
<dbReference type="CDD" id="cd07377">
    <property type="entry name" value="WHTH_GntR"/>
    <property type="match status" value="1"/>
</dbReference>
<dbReference type="Proteomes" id="UP001059773">
    <property type="component" value="Chromosome"/>
</dbReference>
<dbReference type="InterPro" id="IPR036388">
    <property type="entry name" value="WH-like_DNA-bd_sf"/>
</dbReference>
<evidence type="ECO:0000259" key="4">
    <source>
        <dbReference type="PROSITE" id="PS50949"/>
    </source>
</evidence>
<dbReference type="RefSeq" id="WP_256709153.1">
    <property type="nucleotide sequence ID" value="NZ_CP101914.1"/>
</dbReference>
<dbReference type="Pfam" id="PF00392">
    <property type="entry name" value="GntR"/>
    <property type="match status" value="1"/>
</dbReference>
<dbReference type="InterPro" id="IPR036390">
    <property type="entry name" value="WH_DNA-bd_sf"/>
</dbReference>
<name>A0ABY5JWN2_9BACI</name>
<proteinExistence type="predicted"/>
<dbReference type="InterPro" id="IPR028978">
    <property type="entry name" value="Chorismate_lyase_/UTRA_dom_sf"/>
</dbReference>
<dbReference type="PRINTS" id="PR00035">
    <property type="entry name" value="HTHGNTR"/>
</dbReference>
<sequence>MPVSKKKPVAFYQQVAETLKEDILSGKFVSGERIGSQKELEDRFGVSKITIRKAIELLEEENLVVTIHGKGTFVKQEKVEQTLDDLRSLTDIIKLSGYNPEVKVIKKETKLTSPTFSKNDDGNNIETLYIERVHIIEGEPIALAQAYIPTKFGEKLTKKDLENNTIYQLLKDKCNVHLKNAEQSIEAYPANEELSKILEVPTGSPLLKAERLVYSTNDELVEKIIFYYRFDSFAFKVKLDNLSITPMWPTSSN</sequence>
<dbReference type="InterPro" id="IPR000524">
    <property type="entry name" value="Tscrpt_reg_HTH_GntR"/>
</dbReference>